<organism evidence="1 2">
    <name type="scientific">Lasiosphaeria hispida</name>
    <dbReference type="NCBI Taxonomy" id="260671"/>
    <lineage>
        <taxon>Eukaryota</taxon>
        <taxon>Fungi</taxon>
        <taxon>Dikarya</taxon>
        <taxon>Ascomycota</taxon>
        <taxon>Pezizomycotina</taxon>
        <taxon>Sordariomycetes</taxon>
        <taxon>Sordariomycetidae</taxon>
        <taxon>Sordariales</taxon>
        <taxon>Lasiosphaeriaceae</taxon>
        <taxon>Lasiosphaeria</taxon>
    </lineage>
</organism>
<reference evidence="1" key="2">
    <citation type="submission" date="2023-06" db="EMBL/GenBank/DDBJ databases">
        <authorList>
            <consortium name="Lawrence Berkeley National Laboratory"/>
            <person name="Haridas S."/>
            <person name="Hensen N."/>
            <person name="Bonometti L."/>
            <person name="Westerberg I."/>
            <person name="Brannstrom I.O."/>
            <person name="Guillou S."/>
            <person name="Cros-Aarteil S."/>
            <person name="Calhoun S."/>
            <person name="Kuo A."/>
            <person name="Mondo S."/>
            <person name="Pangilinan J."/>
            <person name="Riley R."/>
            <person name="Labutti K."/>
            <person name="Andreopoulos B."/>
            <person name="Lipzen A."/>
            <person name="Chen C."/>
            <person name="Yanf M."/>
            <person name="Daum C."/>
            <person name="Ng V."/>
            <person name="Clum A."/>
            <person name="Steindorff A."/>
            <person name="Ohm R."/>
            <person name="Martin F."/>
            <person name="Silar P."/>
            <person name="Natvig D."/>
            <person name="Lalanne C."/>
            <person name="Gautier V."/>
            <person name="Ament-Velasquez S.L."/>
            <person name="Kruys A."/>
            <person name="Hutchinson M.I."/>
            <person name="Powell A.J."/>
            <person name="Barry K."/>
            <person name="Miller A.N."/>
            <person name="Grigoriev I.V."/>
            <person name="Debuchy R."/>
            <person name="Gladieux P."/>
            <person name="Thoren M.H."/>
            <person name="Johannesson H."/>
        </authorList>
    </citation>
    <scope>NUCLEOTIDE SEQUENCE</scope>
    <source>
        <strain evidence="1">CBS 955.72</strain>
    </source>
</reference>
<sequence>MTTRNALGQHSAESQETHDIVSAQGCHPIPRRVWCLSVPFSVLAYSCGREWVIKKLKKGRKASGQPSLTLTLSLSLSLSLIKRRTIVAEPDETAGGGAWVVLQSRHDWPPARRHEPGSWSPISLPDEDNAYVLCTLGFPLLYRSRVSATHCTHAAIQAVGTANRLRLLLLLLGCCCFCRRRWCCGAVLRWLLVLDLIPLSLPWSDLQCT</sequence>
<reference evidence="1" key="1">
    <citation type="journal article" date="2023" name="Mol. Phylogenet. Evol.">
        <title>Genome-scale phylogeny and comparative genomics of the fungal order Sordariales.</title>
        <authorList>
            <person name="Hensen N."/>
            <person name="Bonometti L."/>
            <person name="Westerberg I."/>
            <person name="Brannstrom I.O."/>
            <person name="Guillou S."/>
            <person name="Cros-Aarteil S."/>
            <person name="Calhoun S."/>
            <person name="Haridas S."/>
            <person name="Kuo A."/>
            <person name="Mondo S."/>
            <person name="Pangilinan J."/>
            <person name="Riley R."/>
            <person name="LaButti K."/>
            <person name="Andreopoulos B."/>
            <person name="Lipzen A."/>
            <person name="Chen C."/>
            <person name="Yan M."/>
            <person name="Daum C."/>
            <person name="Ng V."/>
            <person name="Clum A."/>
            <person name="Steindorff A."/>
            <person name="Ohm R.A."/>
            <person name="Martin F."/>
            <person name="Silar P."/>
            <person name="Natvig D.O."/>
            <person name="Lalanne C."/>
            <person name="Gautier V."/>
            <person name="Ament-Velasquez S.L."/>
            <person name="Kruys A."/>
            <person name="Hutchinson M.I."/>
            <person name="Powell A.J."/>
            <person name="Barry K."/>
            <person name="Miller A.N."/>
            <person name="Grigoriev I.V."/>
            <person name="Debuchy R."/>
            <person name="Gladieux P."/>
            <person name="Hiltunen Thoren M."/>
            <person name="Johannesson H."/>
        </authorList>
    </citation>
    <scope>NUCLEOTIDE SEQUENCE</scope>
    <source>
        <strain evidence="1">CBS 955.72</strain>
    </source>
</reference>
<dbReference type="EMBL" id="JAUIQD010000003">
    <property type="protein sequence ID" value="KAK3357266.1"/>
    <property type="molecule type" value="Genomic_DNA"/>
</dbReference>
<keyword evidence="2" id="KW-1185">Reference proteome</keyword>
<dbReference type="AlphaFoldDB" id="A0AAJ0MG05"/>
<evidence type="ECO:0000313" key="2">
    <source>
        <dbReference type="Proteomes" id="UP001275084"/>
    </source>
</evidence>
<accession>A0AAJ0MG05</accession>
<evidence type="ECO:0000313" key="1">
    <source>
        <dbReference type="EMBL" id="KAK3357266.1"/>
    </source>
</evidence>
<name>A0AAJ0MG05_9PEZI</name>
<gene>
    <name evidence="1" type="ORF">B0T25DRAFT_152005</name>
</gene>
<comment type="caution">
    <text evidence="1">The sequence shown here is derived from an EMBL/GenBank/DDBJ whole genome shotgun (WGS) entry which is preliminary data.</text>
</comment>
<dbReference type="Proteomes" id="UP001275084">
    <property type="component" value="Unassembled WGS sequence"/>
</dbReference>
<proteinExistence type="predicted"/>
<protein>
    <submittedName>
        <fullName evidence="1">Uncharacterized protein</fullName>
    </submittedName>
</protein>